<proteinExistence type="predicted"/>
<evidence type="ECO:0000313" key="2">
    <source>
        <dbReference type="EMBL" id="MBW71764.1"/>
    </source>
</evidence>
<keyword evidence="1" id="KW-0732">Signal</keyword>
<name>A0A2M4D2E7_ANODA</name>
<reference evidence="2" key="1">
    <citation type="submission" date="2018-01" db="EMBL/GenBank/DDBJ databases">
        <title>An insight into the sialome of Amazonian anophelines.</title>
        <authorList>
            <person name="Ribeiro J.M."/>
            <person name="Scarpassa V."/>
            <person name="Calvo E."/>
        </authorList>
    </citation>
    <scope>NUCLEOTIDE SEQUENCE</scope>
</reference>
<sequence>MRLCLWPLAAARIAARSLPMTAANVALRSRRPRPQASRILLRGPLSLSAIGRAIAVHSSIPAIPASRCIIERVFGLRGTMHHLAWSTDVPYQNVQSG</sequence>
<dbReference type="EMBL" id="GGFL01007586">
    <property type="protein sequence ID" value="MBW71764.1"/>
    <property type="molecule type" value="Transcribed_RNA"/>
</dbReference>
<accession>A0A2M4D2E7</accession>
<feature type="signal peptide" evidence="1">
    <location>
        <begin position="1"/>
        <end position="15"/>
    </location>
</feature>
<feature type="chain" id="PRO_5014837610" evidence="1">
    <location>
        <begin position="16"/>
        <end position="97"/>
    </location>
</feature>
<evidence type="ECO:0000256" key="1">
    <source>
        <dbReference type="SAM" id="SignalP"/>
    </source>
</evidence>
<dbReference type="AlphaFoldDB" id="A0A2M4D2E7"/>
<protein>
    <submittedName>
        <fullName evidence="2">Putative secreted protein</fullName>
    </submittedName>
</protein>
<organism evidence="2">
    <name type="scientific">Anopheles darlingi</name>
    <name type="common">Mosquito</name>
    <dbReference type="NCBI Taxonomy" id="43151"/>
    <lineage>
        <taxon>Eukaryota</taxon>
        <taxon>Metazoa</taxon>
        <taxon>Ecdysozoa</taxon>
        <taxon>Arthropoda</taxon>
        <taxon>Hexapoda</taxon>
        <taxon>Insecta</taxon>
        <taxon>Pterygota</taxon>
        <taxon>Neoptera</taxon>
        <taxon>Endopterygota</taxon>
        <taxon>Diptera</taxon>
        <taxon>Nematocera</taxon>
        <taxon>Culicoidea</taxon>
        <taxon>Culicidae</taxon>
        <taxon>Anophelinae</taxon>
        <taxon>Anopheles</taxon>
    </lineage>
</organism>